<comment type="caution">
    <text evidence="1">The sequence shown here is derived from an EMBL/GenBank/DDBJ whole genome shotgun (WGS) entry which is preliminary data.</text>
</comment>
<evidence type="ECO:0000313" key="1">
    <source>
        <dbReference type="EMBL" id="MYM79018.1"/>
    </source>
</evidence>
<proteinExistence type="predicted"/>
<dbReference type="RefSeq" id="WP_155765212.1">
    <property type="nucleotide sequence ID" value="NZ_CAJHFX010000001.1"/>
</dbReference>
<protein>
    <submittedName>
        <fullName evidence="1">Uncharacterized protein</fullName>
    </submittedName>
</protein>
<name>A0A6L8MFB6_ACIBA</name>
<organism evidence="1 2">
    <name type="scientific">Acinetobacter baumannii</name>
    <dbReference type="NCBI Taxonomy" id="470"/>
    <lineage>
        <taxon>Bacteria</taxon>
        <taxon>Pseudomonadati</taxon>
        <taxon>Pseudomonadota</taxon>
        <taxon>Gammaproteobacteria</taxon>
        <taxon>Moraxellales</taxon>
        <taxon>Moraxellaceae</taxon>
        <taxon>Acinetobacter</taxon>
        <taxon>Acinetobacter calcoaceticus/baumannii complex</taxon>
    </lineage>
</organism>
<sequence>MAAFIVLVVMFLTIPVCYLIKWYQDYKAWKFHKNRSRPLNPWSDW</sequence>
<evidence type="ECO:0000313" key="2">
    <source>
        <dbReference type="Proteomes" id="UP000480763"/>
    </source>
</evidence>
<gene>
    <name evidence="1" type="ORF">GSE42_13900</name>
</gene>
<dbReference type="EMBL" id="WWCH01000001">
    <property type="protein sequence ID" value="MYM79018.1"/>
    <property type="molecule type" value="Genomic_DNA"/>
</dbReference>
<accession>A0A6L8MFB6</accession>
<reference evidence="1 2" key="1">
    <citation type="journal article" date="2017" name="Ann. Clin. Microbiol. Antimicrob.">
        <title>New eight genes identified at the clinical multidrug-resistant Acinetobacter baumannii DMS06669 strain in a Vietnam hospital.</title>
        <authorList>
            <person name="Si-Tuan N."/>
            <person name="Ngoc H.M."/>
            <person name="Hang P.T.T."/>
            <person name="Nguyen C."/>
            <person name="Van P.H."/>
            <person name="Huong N.T."/>
        </authorList>
    </citation>
    <scope>NUCLEOTIDE SEQUENCE [LARGE SCALE GENOMIC DNA]</scope>
    <source>
        <strain evidence="1 2">DMS06669</strain>
    </source>
</reference>
<dbReference type="Proteomes" id="UP000480763">
    <property type="component" value="Unassembled WGS sequence"/>
</dbReference>
<dbReference type="AlphaFoldDB" id="A0A6L8MFB6"/>